<dbReference type="Pfam" id="PF25597">
    <property type="entry name" value="SH3_retrovirus"/>
    <property type="match status" value="1"/>
</dbReference>
<dbReference type="CDD" id="cd09272">
    <property type="entry name" value="RNase_HI_RT_Ty1"/>
    <property type="match status" value="1"/>
</dbReference>
<sequence length="1124" mass="126798">MDVSNVAATEGTSTGSQVQTETEVLQLHGADHPGMVLVSAPLTGKNYLNWSHAIKRALRAKMKLGFIDGTLVKPDVNDASFEKWIRVDSMVTTWILNSISKDIVEGFMYTKSSRTLWLDLEERYGTCNGPLLYQLQREITTLSQGNMSVVDYYTKLRKLWDELEVLIPTPQCTCNKCTCGMSKRVADLALFTQLMQFLMGLWEFFDHVRNQLLVMDPIPSVNRAYSMVQSVEKQRQVHMELTDSGENIAMQVRAGARKEVNFRNNQYKRNIIDKKQQFCTHSCTEDKKGQPSVQGDRKEMLLQELVNLMRGTTPIEAEPQQQVNFAQFDDFADTIHRITSLSNTCLTVQSSCNTLWHRRLGHPSMPVQKHIHVIPSSISVSTDICTVCPLAKQHRLPFPNNEIKTKQSFDMLHMDLWGPYPLHSLTGCHYFLSIVDDYSRAIVKVVRTDNGTEFVNSQCRTLFTSFGILHQTSCSYTPQQNGVVERKHKKLLEVARALLFQSNLPKKFWGESVLTATYLINRLPSSLLNWKSPFEVLYQKPPTYDHLKVFGCLCFASNVTPHKHKFTQRAYKCVFLGYSQLKKAYRVYDLDSNTLLDSRDVIFHETVFPFQSIPLNTDSPSLPLSVPDIDPPAEYTSVAPPSPHISSPSSDTSVPIPTSAPVSPAPRRSLRHTSKPAWLCDYVCSCAESSITCTPDTYSPAHMSFVAQLSSVQEPKTYLQASSDPHWIKAMDQELQALETNGTWELTSLPLHKKPMGLVATSRSWPLLQLDVNNAFLHGHLDEEVYMDPPEGYAKAQPGQVCRLRRSLYGLKQASRQWNLELTSKLLDFGFVQSPHDNCLFLKGSGLELTRSTHGLHVSQRKYLQDILLDASMTEAKPASTPFPPGLRLTLEGGSLLPSPDRYRRLVGRLLYLGFTRPDISFPVQQLSQFLQSPRTTHWDAALHILRYLRGSSSLGLFFSSRSSLQLSAFSDAAWASCLDSRRSITGFCIFLGSSIVSWKTKKQATVSRSSAEAEYRSMASTVSELLWISYLLRDYQLPVQRPIPFWCDNRAALHITANPVFHERTKHLDIDCHLVRDQFKAGFISPSHISGLQQPADLFTKAVPLPSFTRLLSKLGLGLQAPA</sequence>
<dbReference type="InterPro" id="IPR001584">
    <property type="entry name" value="Integrase_cat-core"/>
</dbReference>
<dbReference type="Pfam" id="PF14244">
    <property type="entry name" value="Retrotran_gag_3"/>
    <property type="match status" value="1"/>
</dbReference>
<dbReference type="Pfam" id="PF07727">
    <property type="entry name" value="RVT_2"/>
    <property type="match status" value="1"/>
</dbReference>
<evidence type="ECO:0000313" key="3">
    <source>
        <dbReference type="EMBL" id="KAL0366284.1"/>
    </source>
</evidence>
<evidence type="ECO:0000256" key="1">
    <source>
        <dbReference type="SAM" id="MobiDB-lite"/>
    </source>
</evidence>
<organism evidence="3">
    <name type="scientific">Sesamum radiatum</name>
    <name type="common">Black benniseed</name>
    <dbReference type="NCBI Taxonomy" id="300843"/>
    <lineage>
        <taxon>Eukaryota</taxon>
        <taxon>Viridiplantae</taxon>
        <taxon>Streptophyta</taxon>
        <taxon>Embryophyta</taxon>
        <taxon>Tracheophyta</taxon>
        <taxon>Spermatophyta</taxon>
        <taxon>Magnoliopsida</taxon>
        <taxon>eudicotyledons</taxon>
        <taxon>Gunneridae</taxon>
        <taxon>Pentapetalae</taxon>
        <taxon>asterids</taxon>
        <taxon>lamiids</taxon>
        <taxon>Lamiales</taxon>
        <taxon>Pedaliaceae</taxon>
        <taxon>Sesamum</taxon>
    </lineage>
</organism>
<dbReference type="EMBL" id="JACGWJ010000015">
    <property type="protein sequence ID" value="KAL0366284.1"/>
    <property type="molecule type" value="Genomic_DNA"/>
</dbReference>
<proteinExistence type="predicted"/>
<dbReference type="PANTHER" id="PTHR11439:SF465">
    <property type="entry name" value="REVERSE TRANSCRIPTASE TY1_COPIA-TYPE DOMAIN-CONTAINING PROTEIN"/>
    <property type="match status" value="1"/>
</dbReference>
<reference evidence="3" key="2">
    <citation type="journal article" date="2024" name="Plant">
        <title>Genomic evolution and insights into agronomic trait innovations of Sesamum species.</title>
        <authorList>
            <person name="Miao H."/>
            <person name="Wang L."/>
            <person name="Qu L."/>
            <person name="Liu H."/>
            <person name="Sun Y."/>
            <person name="Le M."/>
            <person name="Wang Q."/>
            <person name="Wei S."/>
            <person name="Zheng Y."/>
            <person name="Lin W."/>
            <person name="Duan Y."/>
            <person name="Cao H."/>
            <person name="Xiong S."/>
            <person name="Wang X."/>
            <person name="Wei L."/>
            <person name="Li C."/>
            <person name="Ma Q."/>
            <person name="Ju M."/>
            <person name="Zhao R."/>
            <person name="Li G."/>
            <person name="Mu C."/>
            <person name="Tian Q."/>
            <person name="Mei H."/>
            <person name="Zhang T."/>
            <person name="Gao T."/>
            <person name="Zhang H."/>
        </authorList>
    </citation>
    <scope>NUCLEOTIDE SEQUENCE</scope>
    <source>
        <strain evidence="3">G02</strain>
    </source>
</reference>
<dbReference type="InterPro" id="IPR057670">
    <property type="entry name" value="SH3_retrovirus"/>
</dbReference>
<feature type="region of interest" description="Disordered" evidence="1">
    <location>
        <begin position="633"/>
        <end position="669"/>
    </location>
</feature>
<dbReference type="SUPFAM" id="SSF56672">
    <property type="entry name" value="DNA/RNA polymerases"/>
    <property type="match status" value="1"/>
</dbReference>
<dbReference type="InterPro" id="IPR025724">
    <property type="entry name" value="GAG-pre-integrase_dom"/>
</dbReference>
<dbReference type="InterPro" id="IPR013103">
    <property type="entry name" value="RVT_2"/>
</dbReference>
<protein>
    <submittedName>
        <fullName evidence="3">Retrovirus-related Pol polyprotein from transposon RE2</fullName>
    </submittedName>
</protein>
<dbReference type="InterPro" id="IPR029472">
    <property type="entry name" value="Copia-like_N"/>
</dbReference>
<dbReference type="GO" id="GO:0003676">
    <property type="term" value="F:nucleic acid binding"/>
    <property type="evidence" value="ECO:0007669"/>
    <property type="project" value="InterPro"/>
</dbReference>
<feature type="compositionally biased region" description="Low complexity" evidence="1">
    <location>
        <begin position="644"/>
        <end position="659"/>
    </location>
</feature>
<accession>A0AAW2QEK1</accession>
<dbReference type="InterPro" id="IPR043502">
    <property type="entry name" value="DNA/RNA_pol_sf"/>
</dbReference>
<dbReference type="InterPro" id="IPR036397">
    <property type="entry name" value="RNaseH_sf"/>
</dbReference>
<dbReference type="Pfam" id="PF13976">
    <property type="entry name" value="gag_pre-integrs"/>
    <property type="match status" value="1"/>
</dbReference>
<dbReference type="SUPFAM" id="SSF53098">
    <property type="entry name" value="Ribonuclease H-like"/>
    <property type="match status" value="1"/>
</dbReference>
<dbReference type="PANTHER" id="PTHR11439">
    <property type="entry name" value="GAG-POL-RELATED RETROTRANSPOSON"/>
    <property type="match status" value="1"/>
</dbReference>
<dbReference type="AlphaFoldDB" id="A0AAW2QEK1"/>
<name>A0AAW2QEK1_SESRA</name>
<comment type="caution">
    <text evidence="3">The sequence shown here is derived from an EMBL/GenBank/DDBJ whole genome shotgun (WGS) entry which is preliminary data.</text>
</comment>
<dbReference type="GO" id="GO:0015074">
    <property type="term" value="P:DNA integration"/>
    <property type="evidence" value="ECO:0007669"/>
    <property type="project" value="InterPro"/>
</dbReference>
<feature type="domain" description="Integrase catalytic" evidence="2">
    <location>
        <begin position="444"/>
        <end position="541"/>
    </location>
</feature>
<dbReference type="InterPro" id="IPR012337">
    <property type="entry name" value="RNaseH-like_sf"/>
</dbReference>
<dbReference type="Gene3D" id="3.30.420.10">
    <property type="entry name" value="Ribonuclease H-like superfamily/Ribonuclease H"/>
    <property type="match status" value="1"/>
</dbReference>
<evidence type="ECO:0000259" key="2">
    <source>
        <dbReference type="PROSITE" id="PS50994"/>
    </source>
</evidence>
<gene>
    <name evidence="3" type="ORF">Sradi_3518500</name>
</gene>
<reference evidence="3" key="1">
    <citation type="submission" date="2020-06" db="EMBL/GenBank/DDBJ databases">
        <authorList>
            <person name="Li T."/>
            <person name="Hu X."/>
            <person name="Zhang T."/>
            <person name="Song X."/>
            <person name="Zhang H."/>
            <person name="Dai N."/>
            <person name="Sheng W."/>
            <person name="Hou X."/>
            <person name="Wei L."/>
        </authorList>
    </citation>
    <scope>NUCLEOTIDE SEQUENCE</scope>
    <source>
        <strain evidence="3">G02</strain>
        <tissue evidence="3">Leaf</tissue>
    </source>
</reference>
<dbReference type="PROSITE" id="PS50994">
    <property type="entry name" value="INTEGRASE"/>
    <property type="match status" value="1"/>
</dbReference>